<dbReference type="PANTHER" id="PTHR33360:SF2">
    <property type="entry name" value="TRANSPOSASE FOR INSERTION SEQUENCE ELEMENT IS200"/>
    <property type="match status" value="1"/>
</dbReference>
<dbReference type="Pfam" id="PF01797">
    <property type="entry name" value="Y1_Tnp"/>
    <property type="match status" value="1"/>
</dbReference>
<evidence type="ECO:0000313" key="3">
    <source>
        <dbReference type="Proteomes" id="UP000190774"/>
    </source>
</evidence>
<dbReference type="Gene3D" id="3.30.70.1290">
    <property type="entry name" value="Transposase IS200-like"/>
    <property type="match status" value="1"/>
</dbReference>
<evidence type="ECO:0000313" key="2">
    <source>
        <dbReference type="EMBL" id="SKB08949.1"/>
    </source>
</evidence>
<dbReference type="EMBL" id="FUYE01000031">
    <property type="protein sequence ID" value="SKB08949.1"/>
    <property type="molecule type" value="Genomic_DNA"/>
</dbReference>
<evidence type="ECO:0000259" key="1">
    <source>
        <dbReference type="SMART" id="SM01321"/>
    </source>
</evidence>
<dbReference type="PANTHER" id="PTHR33360">
    <property type="entry name" value="TRANSPOSASE FOR INSERTION SEQUENCE ELEMENT IS200"/>
    <property type="match status" value="1"/>
</dbReference>
<dbReference type="SMART" id="SM01321">
    <property type="entry name" value="Y1_Tnp"/>
    <property type="match status" value="1"/>
</dbReference>
<keyword evidence="3" id="KW-1185">Reference proteome</keyword>
<sequence>MWKLLSHHSHPPQPLAITMPATYTSLHYHLVFSTKNREPMISDRWRSQFHEQLSTLVKELQGLPLAIGGMSDHVHLLLGLKAAHCLADFIRDLKKESTHWVMVTLEPPDFGWHEGYTAISISPMALEAVRAHILNQEAHHRQRTHREELVEMLIQAGIPFNERHLD</sequence>
<feature type="domain" description="Transposase IS200-like" evidence="1">
    <location>
        <begin position="23"/>
        <end position="136"/>
    </location>
</feature>
<organism evidence="2 3">
    <name type="scientific">Prosthecobacter debontii</name>
    <dbReference type="NCBI Taxonomy" id="48467"/>
    <lineage>
        <taxon>Bacteria</taxon>
        <taxon>Pseudomonadati</taxon>
        <taxon>Verrucomicrobiota</taxon>
        <taxon>Verrucomicrobiia</taxon>
        <taxon>Verrucomicrobiales</taxon>
        <taxon>Verrucomicrobiaceae</taxon>
        <taxon>Prosthecobacter</taxon>
    </lineage>
</organism>
<name>A0A1T4Z4L3_9BACT</name>
<dbReference type="InterPro" id="IPR036515">
    <property type="entry name" value="Transposase_17_sf"/>
</dbReference>
<dbReference type="SUPFAM" id="SSF143422">
    <property type="entry name" value="Transposase IS200-like"/>
    <property type="match status" value="1"/>
</dbReference>
<protein>
    <submittedName>
        <fullName evidence="2">REP element-mobilizing transposase RayT</fullName>
    </submittedName>
</protein>
<dbReference type="GO" id="GO:0006313">
    <property type="term" value="P:DNA transposition"/>
    <property type="evidence" value="ECO:0007669"/>
    <property type="project" value="InterPro"/>
</dbReference>
<dbReference type="GO" id="GO:0004803">
    <property type="term" value="F:transposase activity"/>
    <property type="evidence" value="ECO:0007669"/>
    <property type="project" value="InterPro"/>
</dbReference>
<proteinExistence type="predicted"/>
<accession>A0A1T4Z4L3</accession>
<dbReference type="InterPro" id="IPR002686">
    <property type="entry name" value="Transposase_17"/>
</dbReference>
<gene>
    <name evidence="2" type="ORF">SAMN02745166_05060</name>
</gene>
<dbReference type="AlphaFoldDB" id="A0A1T4Z4L3"/>
<dbReference type="STRING" id="48467.SAMN02745166_05060"/>
<dbReference type="GO" id="GO:0003677">
    <property type="term" value="F:DNA binding"/>
    <property type="evidence" value="ECO:0007669"/>
    <property type="project" value="InterPro"/>
</dbReference>
<reference evidence="3" key="1">
    <citation type="submission" date="2017-02" db="EMBL/GenBank/DDBJ databases">
        <authorList>
            <person name="Varghese N."/>
            <person name="Submissions S."/>
        </authorList>
    </citation>
    <scope>NUCLEOTIDE SEQUENCE [LARGE SCALE GENOMIC DNA]</scope>
    <source>
        <strain evidence="3">ATCC 700200</strain>
    </source>
</reference>
<dbReference type="Proteomes" id="UP000190774">
    <property type="component" value="Unassembled WGS sequence"/>
</dbReference>